<organism evidence="2 3">
    <name type="scientific">Paraglomus brasilianum</name>
    <dbReference type="NCBI Taxonomy" id="144538"/>
    <lineage>
        <taxon>Eukaryota</taxon>
        <taxon>Fungi</taxon>
        <taxon>Fungi incertae sedis</taxon>
        <taxon>Mucoromycota</taxon>
        <taxon>Glomeromycotina</taxon>
        <taxon>Glomeromycetes</taxon>
        <taxon>Paraglomerales</taxon>
        <taxon>Paraglomeraceae</taxon>
        <taxon>Paraglomus</taxon>
    </lineage>
</organism>
<evidence type="ECO:0000313" key="2">
    <source>
        <dbReference type="EMBL" id="CAG8641650.1"/>
    </source>
</evidence>
<feature type="region of interest" description="Disordered" evidence="1">
    <location>
        <begin position="222"/>
        <end position="273"/>
    </location>
</feature>
<gene>
    <name evidence="2" type="ORF">PBRASI_LOCUS9809</name>
</gene>
<evidence type="ECO:0000256" key="1">
    <source>
        <dbReference type="SAM" id="MobiDB-lite"/>
    </source>
</evidence>
<feature type="compositionally biased region" description="Low complexity" evidence="1">
    <location>
        <begin position="238"/>
        <end position="255"/>
    </location>
</feature>
<dbReference type="AlphaFoldDB" id="A0A9N9GXE9"/>
<accession>A0A9N9GXE9</accession>
<proteinExistence type="predicted"/>
<reference evidence="2" key="1">
    <citation type="submission" date="2021-06" db="EMBL/GenBank/DDBJ databases">
        <authorList>
            <person name="Kallberg Y."/>
            <person name="Tangrot J."/>
            <person name="Rosling A."/>
        </authorList>
    </citation>
    <scope>NUCLEOTIDE SEQUENCE</scope>
    <source>
        <strain evidence="2">BR232B</strain>
    </source>
</reference>
<evidence type="ECO:0000313" key="3">
    <source>
        <dbReference type="Proteomes" id="UP000789739"/>
    </source>
</evidence>
<sequence>MSLEIRSIGEVISYQTTPRTEFVVGIGIVKSKTNEDENITFNITQFVPIDAEAPCYVVSLAPKDIIYFHGTVTNVDSSTQTMNVTCSHSRKIFLNPSSIPHDFTYVTEIGTISGKPNITETTVSFDASLSQYVKTNTGGTYQPFTVTAFYSTKIKHLLNRTKVYNTGSRIRDDEGAVELYNNTIYCELQHSTFVIPKNNTATNDTSSPVSPSSSRRAAIVRSIAEHTPPTKKPKLVDSSTSLSSTIASESEPSSSMQIEDDTNSNEDVSNDVQ</sequence>
<feature type="non-terminal residue" evidence="2">
    <location>
        <position position="273"/>
    </location>
</feature>
<keyword evidence="3" id="KW-1185">Reference proteome</keyword>
<name>A0A9N9GXE9_9GLOM</name>
<comment type="caution">
    <text evidence="2">The sequence shown here is derived from an EMBL/GenBank/DDBJ whole genome shotgun (WGS) entry which is preliminary data.</text>
</comment>
<dbReference type="OrthoDB" id="10352167at2759"/>
<protein>
    <submittedName>
        <fullName evidence="2">1776_t:CDS:1</fullName>
    </submittedName>
</protein>
<dbReference type="Proteomes" id="UP000789739">
    <property type="component" value="Unassembled WGS sequence"/>
</dbReference>
<dbReference type="EMBL" id="CAJVPI010002350">
    <property type="protein sequence ID" value="CAG8641650.1"/>
    <property type="molecule type" value="Genomic_DNA"/>
</dbReference>